<evidence type="ECO:0000313" key="2">
    <source>
        <dbReference type="Proteomes" id="UP000272771"/>
    </source>
</evidence>
<dbReference type="InterPro" id="IPR029016">
    <property type="entry name" value="GAF-like_dom_sf"/>
</dbReference>
<keyword evidence="2" id="KW-1185">Reference proteome</keyword>
<sequence length="223" mass="24878">MSVSLIEDYLQTQGLRLPADNVRMSLLAAQAVMNMGTASIDRNILWYENDDVVLSEYLEQTDENEALLRQIFMALDSVCSRVGMPKSAVVYALMPSENSDRQLIRLSQQNDVLEQRLLLGEQNGNCFLPVRTAQTGWLNLVDDVAYWLELGELVGGHHTRSRSQMALPICHERGAVLGVVYVEEDETGAFTEEKQTEWAGLALALAEPLCALLGYEAVEKEND</sequence>
<reference evidence="1 2" key="1">
    <citation type="submission" date="2018-12" db="EMBL/GenBank/DDBJ databases">
        <authorList>
            <consortium name="Pathogen Informatics"/>
        </authorList>
    </citation>
    <scope>NUCLEOTIDE SEQUENCE [LARGE SCALE GENOMIC DNA]</scope>
    <source>
        <strain evidence="1 2">NCTC12742</strain>
    </source>
</reference>
<dbReference type="AlphaFoldDB" id="A0A448VKA9"/>
<dbReference type="EMBL" id="LR134533">
    <property type="protein sequence ID" value="VEJ50194.1"/>
    <property type="molecule type" value="Genomic_DNA"/>
</dbReference>
<protein>
    <recommendedName>
        <fullName evidence="3">GAF domain-containing protein</fullName>
    </recommendedName>
</protein>
<dbReference type="Proteomes" id="UP000272771">
    <property type="component" value="Chromosome"/>
</dbReference>
<organism evidence="1 2">
    <name type="scientific">Neisseria weaveri</name>
    <dbReference type="NCBI Taxonomy" id="28091"/>
    <lineage>
        <taxon>Bacteria</taxon>
        <taxon>Pseudomonadati</taxon>
        <taxon>Pseudomonadota</taxon>
        <taxon>Betaproteobacteria</taxon>
        <taxon>Neisseriales</taxon>
        <taxon>Neisseriaceae</taxon>
        <taxon>Neisseria</taxon>
    </lineage>
</organism>
<name>A0A448VKA9_9NEIS</name>
<dbReference type="Gene3D" id="3.30.450.40">
    <property type="match status" value="1"/>
</dbReference>
<dbReference type="STRING" id="28091.SAMEA3174300_01188"/>
<dbReference type="RefSeq" id="WP_036494212.1">
    <property type="nucleotide sequence ID" value="NZ_CAUJRG010000004.1"/>
</dbReference>
<gene>
    <name evidence="1" type="ORF">NCTC12742_00566</name>
</gene>
<accession>A0A448VKA9</accession>
<dbReference type="SUPFAM" id="SSF55781">
    <property type="entry name" value="GAF domain-like"/>
    <property type="match status" value="1"/>
</dbReference>
<proteinExistence type="predicted"/>
<evidence type="ECO:0008006" key="3">
    <source>
        <dbReference type="Google" id="ProtNLM"/>
    </source>
</evidence>
<evidence type="ECO:0000313" key="1">
    <source>
        <dbReference type="EMBL" id="VEJ50194.1"/>
    </source>
</evidence>